<evidence type="ECO:0000256" key="6">
    <source>
        <dbReference type="ARBA" id="ARBA00023146"/>
    </source>
</evidence>
<keyword evidence="4 8" id="KW-0067">ATP-binding</keyword>
<dbReference type="RefSeq" id="WP_008869649.1">
    <property type="nucleotide sequence ID" value="NZ_ACJN02000002.1"/>
</dbReference>
<dbReference type="GO" id="GO:0004830">
    <property type="term" value="F:tryptophan-tRNA ligase activity"/>
    <property type="evidence" value="ECO:0007669"/>
    <property type="project" value="UniProtKB-UniRule"/>
</dbReference>
<evidence type="ECO:0000313" key="11">
    <source>
        <dbReference type="Proteomes" id="UP000005496"/>
    </source>
</evidence>
<evidence type="ECO:0000256" key="3">
    <source>
        <dbReference type="ARBA" id="ARBA00022741"/>
    </source>
</evidence>
<feature type="binding site" evidence="8">
    <location>
        <begin position="14"/>
        <end position="16"/>
    </location>
    <ligand>
        <name>ATP</name>
        <dbReference type="ChEBI" id="CHEBI:30616"/>
    </ligand>
</feature>
<dbReference type="SUPFAM" id="SSF52374">
    <property type="entry name" value="Nucleotidylyl transferase"/>
    <property type="match status" value="1"/>
</dbReference>
<protein>
    <recommendedName>
        <fullName evidence="8">Tryptophan--tRNA ligase</fullName>
        <ecNumber evidence="8">6.1.1.2</ecNumber>
    </recommendedName>
    <alternativeName>
        <fullName evidence="8">Tryptophanyl-tRNA synthetase</fullName>
        <shortName evidence="8">TrpRS</shortName>
    </alternativeName>
</protein>
<comment type="function">
    <text evidence="8">Catalyzes the attachment of tryptophan to tRNA(Trp).</text>
</comment>
<accession>D6SNJ5</accession>
<feature type="binding site" evidence="8">
    <location>
        <begin position="153"/>
        <end position="155"/>
    </location>
    <ligand>
        <name>ATP</name>
        <dbReference type="ChEBI" id="CHEBI:30616"/>
    </ligand>
</feature>
<comment type="subunit">
    <text evidence="8">Homodimer.</text>
</comment>
<dbReference type="EC" id="6.1.1.2" evidence="8"/>
<sequence>MRQGGEKRVVSGMRPTGPLHLGHYFGVLQNWVDFQENYTCYYFVADWHALTSEYAEPRKIKPFVAELVKDWIASGLDPEKCVLFQQSLIKEHAELNLLLSMITPLGWLERNPTYKEIRQELINKDLNTHGFLGYPVLQAADILIYRPDFVPVGHDQLPHLELTREIARRFNHLYGDFLPEPQAKLTESAKLPGLDGRKMSKSYGNCIYLGEEMETIRPKVMSMLTDTSRMRKADPGDPEVCNLYPYHRLMTPEETCREIRENCTQAKWGCVDCKKLLLTHLEEFLAPIQERRRRMDDHPELLSEILNTGNTQARHEAARTMELIREKLGFDF</sequence>
<reference evidence="10" key="1">
    <citation type="submission" date="2010-05" db="EMBL/GenBank/DDBJ databases">
        <title>The draft genome of Desulfonatronospira thiodismutans ASO3-1.</title>
        <authorList>
            <consortium name="US DOE Joint Genome Institute (JGI-PGF)"/>
            <person name="Lucas S."/>
            <person name="Copeland A."/>
            <person name="Lapidus A."/>
            <person name="Cheng J.-F."/>
            <person name="Bruce D."/>
            <person name="Goodwin L."/>
            <person name="Pitluck S."/>
            <person name="Chertkov O."/>
            <person name="Brettin T."/>
            <person name="Detter J.C."/>
            <person name="Han C."/>
            <person name="Land M.L."/>
            <person name="Hauser L."/>
            <person name="Kyrpides N."/>
            <person name="Mikhailova N."/>
            <person name="Muyzer G."/>
            <person name="Woyke T."/>
        </authorList>
    </citation>
    <scope>NUCLEOTIDE SEQUENCE [LARGE SCALE GENOMIC DNA]</scope>
    <source>
        <strain evidence="10">ASO3-1</strain>
    </source>
</reference>
<dbReference type="eggNOG" id="COG0180">
    <property type="taxonomic scope" value="Bacteria"/>
</dbReference>
<comment type="catalytic activity">
    <reaction evidence="7 8">
        <text>tRNA(Trp) + L-tryptophan + ATP = L-tryptophyl-tRNA(Trp) + AMP + diphosphate + H(+)</text>
        <dbReference type="Rhea" id="RHEA:24080"/>
        <dbReference type="Rhea" id="RHEA-COMP:9671"/>
        <dbReference type="Rhea" id="RHEA-COMP:9705"/>
        <dbReference type="ChEBI" id="CHEBI:15378"/>
        <dbReference type="ChEBI" id="CHEBI:30616"/>
        <dbReference type="ChEBI" id="CHEBI:33019"/>
        <dbReference type="ChEBI" id="CHEBI:57912"/>
        <dbReference type="ChEBI" id="CHEBI:78442"/>
        <dbReference type="ChEBI" id="CHEBI:78535"/>
        <dbReference type="ChEBI" id="CHEBI:456215"/>
        <dbReference type="EC" id="6.1.1.2"/>
    </reaction>
</comment>
<dbReference type="AlphaFoldDB" id="D6SNJ5"/>
<dbReference type="InterPro" id="IPR024109">
    <property type="entry name" value="Trp-tRNA-ligase_bac-type"/>
</dbReference>
<dbReference type="CDD" id="cd00806">
    <property type="entry name" value="TrpRS_core"/>
    <property type="match status" value="1"/>
</dbReference>
<keyword evidence="2 8" id="KW-0436">Ligase</keyword>
<comment type="caution">
    <text evidence="10">The sequence shown here is derived from an EMBL/GenBank/DDBJ whole genome shotgun (WGS) entry which is preliminary data.</text>
</comment>
<feature type="short sequence motif" description="'HIGH' region" evidence="8">
    <location>
        <begin position="15"/>
        <end position="23"/>
    </location>
</feature>
<feature type="binding site" evidence="8">
    <location>
        <begin position="198"/>
        <end position="202"/>
    </location>
    <ligand>
        <name>ATP</name>
        <dbReference type="ChEBI" id="CHEBI:30616"/>
    </ligand>
</feature>
<dbReference type="FunFam" id="1.10.240.10:FF:000005">
    <property type="entry name" value="Tryptophan--tRNA ligase"/>
    <property type="match status" value="1"/>
</dbReference>
<dbReference type="GO" id="GO:0006436">
    <property type="term" value="P:tryptophanyl-tRNA aminoacylation"/>
    <property type="evidence" value="ECO:0007669"/>
    <property type="project" value="UniProtKB-UniRule"/>
</dbReference>
<name>D6SNJ5_9BACT</name>
<evidence type="ECO:0000256" key="7">
    <source>
        <dbReference type="ARBA" id="ARBA00049929"/>
    </source>
</evidence>
<dbReference type="Proteomes" id="UP000005496">
    <property type="component" value="Unassembled WGS sequence"/>
</dbReference>
<keyword evidence="8" id="KW-0963">Cytoplasm</keyword>
<dbReference type="OrthoDB" id="9801042at2"/>
<dbReference type="InterPro" id="IPR001412">
    <property type="entry name" value="aa-tRNA-synth_I_CS"/>
</dbReference>
<dbReference type="InterPro" id="IPR014729">
    <property type="entry name" value="Rossmann-like_a/b/a_fold"/>
</dbReference>
<feature type="binding site" evidence="8">
    <location>
        <position position="191"/>
    </location>
    <ligand>
        <name>ATP</name>
        <dbReference type="ChEBI" id="CHEBI:30616"/>
    </ligand>
</feature>
<feature type="binding site" evidence="8">
    <location>
        <begin position="22"/>
        <end position="23"/>
    </location>
    <ligand>
        <name>ATP</name>
        <dbReference type="ChEBI" id="CHEBI:30616"/>
    </ligand>
</feature>
<dbReference type="InterPro" id="IPR002305">
    <property type="entry name" value="aa-tRNA-synth_Ic"/>
</dbReference>
<evidence type="ECO:0000256" key="4">
    <source>
        <dbReference type="ARBA" id="ARBA00022840"/>
    </source>
</evidence>
<comment type="subcellular location">
    <subcellularLocation>
        <location evidence="8">Cytoplasm</location>
    </subcellularLocation>
</comment>
<proteinExistence type="inferred from homology"/>
<dbReference type="InterPro" id="IPR002306">
    <property type="entry name" value="Trp-tRNA-ligase"/>
</dbReference>
<feature type="short sequence motif" description="'KMSKS' region" evidence="8">
    <location>
        <begin position="198"/>
        <end position="202"/>
    </location>
</feature>
<dbReference type="PROSITE" id="PS00178">
    <property type="entry name" value="AA_TRNA_LIGASE_I"/>
    <property type="match status" value="1"/>
</dbReference>
<dbReference type="Gene3D" id="1.10.240.10">
    <property type="entry name" value="Tyrosyl-Transfer RNA Synthetase"/>
    <property type="match status" value="1"/>
</dbReference>
<evidence type="ECO:0000256" key="5">
    <source>
        <dbReference type="ARBA" id="ARBA00022917"/>
    </source>
</evidence>
<dbReference type="GO" id="GO:0005829">
    <property type="term" value="C:cytosol"/>
    <property type="evidence" value="ECO:0007669"/>
    <property type="project" value="TreeGrafter"/>
</dbReference>
<evidence type="ECO:0000313" key="10">
    <source>
        <dbReference type="EMBL" id="EFI34321.1"/>
    </source>
</evidence>
<keyword evidence="11" id="KW-1185">Reference proteome</keyword>
<dbReference type="PANTHER" id="PTHR43766">
    <property type="entry name" value="TRYPTOPHAN--TRNA LIGASE, MITOCHONDRIAL"/>
    <property type="match status" value="1"/>
</dbReference>
<dbReference type="EMBL" id="ACJN02000002">
    <property type="protein sequence ID" value="EFI34321.1"/>
    <property type="molecule type" value="Genomic_DNA"/>
</dbReference>
<evidence type="ECO:0000256" key="2">
    <source>
        <dbReference type="ARBA" id="ARBA00022598"/>
    </source>
</evidence>
<evidence type="ECO:0000256" key="8">
    <source>
        <dbReference type="HAMAP-Rule" id="MF_00140"/>
    </source>
</evidence>
<dbReference type="HAMAP" id="MF_00140_B">
    <property type="entry name" value="Trp_tRNA_synth_B"/>
    <property type="match status" value="1"/>
</dbReference>
<keyword evidence="3 8" id="KW-0547">Nucleotide-binding</keyword>
<dbReference type="PRINTS" id="PR01039">
    <property type="entry name" value="TRNASYNTHTRP"/>
</dbReference>
<gene>
    <name evidence="8" type="primary">trpS</name>
    <name evidence="10" type="ORF">Dthio_PD1672</name>
</gene>
<dbReference type="InterPro" id="IPR050203">
    <property type="entry name" value="Trp-tRNA_synthetase"/>
</dbReference>
<dbReference type="PANTHER" id="PTHR43766:SF1">
    <property type="entry name" value="TRYPTOPHAN--TRNA LIGASE, MITOCHONDRIAL"/>
    <property type="match status" value="1"/>
</dbReference>
<comment type="similarity">
    <text evidence="1 8 9">Belongs to the class-I aminoacyl-tRNA synthetase family.</text>
</comment>
<dbReference type="NCBIfam" id="TIGR00233">
    <property type="entry name" value="trpS"/>
    <property type="match status" value="1"/>
</dbReference>
<evidence type="ECO:0000256" key="1">
    <source>
        <dbReference type="ARBA" id="ARBA00005594"/>
    </source>
</evidence>
<organism evidence="10 11">
    <name type="scientific">Desulfonatronospira thiodismutans ASO3-1</name>
    <dbReference type="NCBI Taxonomy" id="555779"/>
    <lineage>
        <taxon>Bacteria</taxon>
        <taxon>Pseudomonadati</taxon>
        <taxon>Thermodesulfobacteriota</taxon>
        <taxon>Desulfovibrionia</taxon>
        <taxon>Desulfovibrionales</taxon>
        <taxon>Desulfonatronovibrionaceae</taxon>
        <taxon>Desulfonatronospira</taxon>
    </lineage>
</organism>
<dbReference type="GO" id="GO:0005524">
    <property type="term" value="F:ATP binding"/>
    <property type="evidence" value="ECO:0007669"/>
    <property type="project" value="UniProtKB-UniRule"/>
</dbReference>
<evidence type="ECO:0000256" key="9">
    <source>
        <dbReference type="RuleBase" id="RU363036"/>
    </source>
</evidence>
<feature type="binding site" evidence="8">
    <location>
        <position position="141"/>
    </location>
    <ligand>
        <name>L-tryptophan</name>
        <dbReference type="ChEBI" id="CHEBI:57912"/>
    </ligand>
</feature>
<dbReference type="Pfam" id="PF00579">
    <property type="entry name" value="tRNA-synt_1b"/>
    <property type="match status" value="1"/>
</dbReference>
<dbReference type="Gene3D" id="3.40.50.620">
    <property type="entry name" value="HUPs"/>
    <property type="match status" value="1"/>
</dbReference>
<keyword evidence="6 8" id="KW-0030">Aminoacyl-tRNA synthetase</keyword>
<keyword evidence="5 8" id="KW-0648">Protein biosynthesis</keyword>